<dbReference type="InterPro" id="IPR000172">
    <property type="entry name" value="GMC_OxRdtase_N"/>
</dbReference>
<evidence type="ECO:0000259" key="5">
    <source>
        <dbReference type="Pfam" id="PF00732"/>
    </source>
</evidence>
<keyword evidence="2" id="KW-0285">Flavoprotein</keyword>
<dbReference type="Pfam" id="PF05199">
    <property type="entry name" value="GMC_oxred_C"/>
    <property type="match status" value="1"/>
</dbReference>
<evidence type="ECO:0000256" key="4">
    <source>
        <dbReference type="ARBA" id="ARBA00023002"/>
    </source>
</evidence>
<dbReference type="GO" id="GO:0016614">
    <property type="term" value="F:oxidoreductase activity, acting on CH-OH group of donors"/>
    <property type="evidence" value="ECO:0007669"/>
    <property type="project" value="InterPro"/>
</dbReference>
<proteinExistence type="inferred from homology"/>
<dbReference type="Pfam" id="PF00732">
    <property type="entry name" value="GMC_oxred_N"/>
    <property type="match status" value="1"/>
</dbReference>
<feature type="domain" description="FAD-dependent oxidoreductase 2 FAD-binding" evidence="6">
    <location>
        <begin position="199"/>
        <end position="231"/>
    </location>
</feature>
<keyword evidence="9" id="KW-1185">Reference proteome</keyword>
<dbReference type="AlphaFoldDB" id="A0A1C7NQW2"/>
<evidence type="ECO:0000313" key="9">
    <source>
        <dbReference type="Proteomes" id="UP000093000"/>
    </source>
</evidence>
<dbReference type="EMBL" id="LUGH01000010">
    <property type="protein sequence ID" value="OBZ91492.1"/>
    <property type="molecule type" value="Genomic_DNA"/>
</dbReference>
<keyword evidence="3" id="KW-0274">FAD</keyword>
<dbReference type="InterPro" id="IPR007867">
    <property type="entry name" value="GMC_OxRtase_C"/>
</dbReference>
<evidence type="ECO:0000256" key="2">
    <source>
        <dbReference type="ARBA" id="ARBA00022630"/>
    </source>
</evidence>
<dbReference type="InParanoid" id="A0A1C7NQW2"/>
<dbReference type="InterPro" id="IPR003953">
    <property type="entry name" value="FAD-dep_OxRdtase_2_FAD-bd"/>
</dbReference>
<comment type="similarity">
    <text evidence="1">Belongs to the GMC oxidoreductase family.</text>
</comment>
<feature type="domain" description="Glucose-methanol-choline oxidoreductase C-terminal" evidence="7">
    <location>
        <begin position="549"/>
        <end position="682"/>
    </location>
</feature>
<evidence type="ECO:0000259" key="7">
    <source>
        <dbReference type="Pfam" id="PF05199"/>
    </source>
</evidence>
<dbReference type="Gene3D" id="3.50.50.60">
    <property type="entry name" value="FAD/NAD(P)-binding domain"/>
    <property type="match status" value="2"/>
</dbReference>
<evidence type="ECO:0000259" key="6">
    <source>
        <dbReference type="Pfam" id="PF00890"/>
    </source>
</evidence>
<comment type="caution">
    <text evidence="8">The sequence shown here is derived from an EMBL/GenBank/DDBJ whole genome shotgun (WGS) entry which is preliminary data.</text>
</comment>
<dbReference type="Pfam" id="PF00890">
    <property type="entry name" value="FAD_binding_2"/>
    <property type="match status" value="1"/>
</dbReference>
<dbReference type="PANTHER" id="PTHR46056">
    <property type="entry name" value="LONG-CHAIN-ALCOHOL OXIDASE"/>
    <property type="match status" value="1"/>
</dbReference>
<dbReference type="OrthoDB" id="269227at2759"/>
<dbReference type="GO" id="GO:0050660">
    <property type="term" value="F:flavin adenine dinucleotide binding"/>
    <property type="evidence" value="ECO:0007669"/>
    <property type="project" value="InterPro"/>
</dbReference>
<dbReference type="STRING" id="101091.A0A1C7NQW2"/>
<sequence>MTEYPPLTLSLSQRVVMDALLNTLVGPMTVEQEEALVRKVEANGHIYKVTPSNAKSLSKITADSLDLTSLVVELLGKALHPDARGDFLSVLDSLNTAEGNQALTGFPQPFVGLSREQREQALASWRTSPVESMRTLYKTFTGLCFSFAYSSKRTSMMEGIAYEDCDAFFKQHPDYEVVEHERMPMMSTEEATTKKLAYDVVVVGSGAGGGVAAAELAMAGYSVLVIERGKYYHHSELMQCEDKDFQKMYDSSGMVPTVQDNVDSLLANVFGGGTTVNYSVCIKTQDYVRKEWAELGLTHFASSQYDEDLDRVFKRIGASKDKVENKASKKLKEGCDALNYHFEKVHLNTNGKRHYCLRCHLGCSSGIKQGTQNTWLRDALNHGAQFLDRTKVNRVVIKNGKAVGVECQVRDAEGHVFISAKRVVASCGTLRTPLLLQSSGLKNPNIGQNIRLQPATMCIAYFDEPIMQQSEGHLISSISFAPENWNGDYYGSKIEDVGMIPGLLSSRLPWYSSAHHKDLMLRHKTSILSIILVRDKDSNGQLLYDARSDTPIIDYKISSHDEKSFVVGIETNMKIFVAAGARELYSPQPNVEPFIFGKDEAISVSNPRFIQWLETIRKAGIMTITTPIAAAHHISSCRMGIDPKTSATKPNGETWDVKNLYVADASVIPTAIGVNPMVTIEATSLHVSRQVIASLRKNSTL</sequence>
<evidence type="ECO:0000313" key="8">
    <source>
        <dbReference type="EMBL" id="OBZ91492.1"/>
    </source>
</evidence>
<dbReference type="Proteomes" id="UP000093000">
    <property type="component" value="Unassembled WGS sequence"/>
</dbReference>
<dbReference type="PANTHER" id="PTHR46056:SF12">
    <property type="entry name" value="LONG-CHAIN-ALCOHOL OXIDASE"/>
    <property type="match status" value="1"/>
</dbReference>
<protein>
    <submittedName>
        <fullName evidence="8">Long-chain-alcohol oxidase FAO2</fullName>
    </submittedName>
</protein>
<reference evidence="8 9" key="1">
    <citation type="submission" date="2016-03" db="EMBL/GenBank/DDBJ databases">
        <title>Choanephora cucurbitarum.</title>
        <authorList>
            <person name="Min B."/>
            <person name="Park H."/>
            <person name="Park J.-H."/>
            <person name="Shin H.-D."/>
            <person name="Choi I.-G."/>
        </authorList>
    </citation>
    <scope>NUCLEOTIDE SEQUENCE [LARGE SCALE GENOMIC DNA]</scope>
    <source>
        <strain evidence="8 9">KUS-F28377</strain>
    </source>
</reference>
<gene>
    <name evidence="8" type="primary">FAO2_1</name>
    <name evidence="8" type="ORF">A0J61_00466</name>
</gene>
<dbReference type="SUPFAM" id="SSF51905">
    <property type="entry name" value="FAD/NAD(P)-binding domain"/>
    <property type="match status" value="1"/>
</dbReference>
<dbReference type="InterPro" id="IPR036188">
    <property type="entry name" value="FAD/NAD-bd_sf"/>
</dbReference>
<evidence type="ECO:0000256" key="1">
    <source>
        <dbReference type="ARBA" id="ARBA00010790"/>
    </source>
</evidence>
<keyword evidence="4" id="KW-0560">Oxidoreductase</keyword>
<feature type="domain" description="Glucose-methanol-choline oxidoreductase N-terminal" evidence="5">
    <location>
        <begin position="246"/>
        <end position="454"/>
    </location>
</feature>
<name>A0A1C7NQW2_9FUNG</name>
<evidence type="ECO:0000256" key="3">
    <source>
        <dbReference type="ARBA" id="ARBA00022827"/>
    </source>
</evidence>
<organism evidence="8 9">
    <name type="scientific">Choanephora cucurbitarum</name>
    <dbReference type="NCBI Taxonomy" id="101091"/>
    <lineage>
        <taxon>Eukaryota</taxon>
        <taxon>Fungi</taxon>
        <taxon>Fungi incertae sedis</taxon>
        <taxon>Mucoromycota</taxon>
        <taxon>Mucoromycotina</taxon>
        <taxon>Mucoromycetes</taxon>
        <taxon>Mucorales</taxon>
        <taxon>Mucorineae</taxon>
        <taxon>Choanephoraceae</taxon>
        <taxon>Choanephoroideae</taxon>
        <taxon>Choanephora</taxon>
    </lineage>
</organism>
<accession>A0A1C7NQW2</accession>